<dbReference type="Gene3D" id="3.40.50.720">
    <property type="entry name" value="NAD(P)-binding Rossmann-like Domain"/>
    <property type="match status" value="1"/>
</dbReference>
<evidence type="ECO:0000256" key="3">
    <source>
        <dbReference type="SAM" id="MobiDB-lite"/>
    </source>
</evidence>
<dbReference type="PANTHER" id="PTHR24320:SF148">
    <property type="entry name" value="NAD(P)-BINDING ROSSMANN-FOLD SUPERFAMILY PROTEIN"/>
    <property type="match status" value="1"/>
</dbReference>
<dbReference type="SUPFAM" id="SSF51735">
    <property type="entry name" value="NAD(P)-binding Rossmann-fold domains"/>
    <property type="match status" value="1"/>
</dbReference>
<organism evidence="4 5">
    <name type="scientific">Cellulomonas hominis</name>
    <dbReference type="NCBI Taxonomy" id="156981"/>
    <lineage>
        <taxon>Bacteria</taxon>
        <taxon>Bacillati</taxon>
        <taxon>Actinomycetota</taxon>
        <taxon>Actinomycetes</taxon>
        <taxon>Micrococcales</taxon>
        <taxon>Cellulomonadaceae</taxon>
        <taxon>Cellulomonas</taxon>
    </lineage>
</organism>
<comment type="caution">
    <text evidence="4">The sequence shown here is derived from an EMBL/GenBank/DDBJ whole genome shotgun (WGS) entry which is preliminary data.</text>
</comment>
<dbReference type="RefSeq" id="WP_154727756.1">
    <property type="nucleotide sequence ID" value="NZ_SZYE01000002.1"/>
</dbReference>
<dbReference type="EMBL" id="SZYE01000002">
    <property type="protein sequence ID" value="TKR27352.1"/>
    <property type="molecule type" value="Genomic_DNA"/>
</dbReference>
<name>A0A7Z8K388_9CELL</name>
<accession>A0A7Z8K388</accession>
<dbReference type="OrthoDB" id="4577644at2"/>
<dbReference type="PANTHER" id="PTHR24320">
    <property type="entry name" value="RETINOL DEHYDROGENASE"/>
    <property type="match status" value="1"/>
</dbReference>
<protein>
    <submittedName>
        <fullName evidence="4">SDR family NAD(P)-dependent oxidoreductase</fullName>
    </submittedName>
</protein>
<dbReference type="GO" id="GO:0016491">
    <property type="term" value="F:oxidoreductase activity"/>
    <property type="evidence" value="ECO:0007669"/>
    <property type="project" value="UniProtKB-KW"/>
</dbReference>
<feature type="region of interest" description="Disordered" evidence="3">
    <location>
        <begin position="1"/>
        <end position="26"/>
    </location>
</feature>
<reference evidence="4 5" key="1">
    <citation type="submission" date="2019-05" db="EMBL/GenBank/DDBJ databases">
        <title>Genome sequence of Cellulomonas hominis strain CS1.</title>
        <authorList>
            <person name="Belmont J."/>
            <person name="Maclea K.S."/>
        </authorList>
    </citation>
    <scope>NUCLEOTIDE SEQUENCE [LARGE SCALE GENOMIC DNA]</scope>
    <source>
        <strain evidence="4 5">CS1</strain>
    </source>
</reference>
<dbReference type="InterPro" id="IPR036291">
    <property type="entry name" value="NAD(P)-bd_dom_sf"/>
</dbReference>
<keyword evidence="2" id="KW-0560">Oxidoreductase</keyword>
<dbReference type="Proteomes" id="UP000308121">
    <property type="component" value="Unassembled WGS sequence"/>
</dbReference>
<dbReference type="Pfam" id="PF00106">
    <property type="entry name" value="adh_short"/>
    <property type="match status" value="1"/>
</dbReference>
<feature type="compositionally biased region" description="Low complexity" evidence="3">
    <location>
        <begin position="1"/>
        <end position="16"/>
    </location>
</feature>
<evidence type="ECO:0000256" key="1">
    <source>
        <dbReference type="ARBA" id="ARBA00006484"/>
    </source>
</evidence>
<gene>
    <name evidence="4" type="ORF">FA014_00475</name>
</gene>
<evidence type="ECO:0000313" key="5">
    <source>
        <dbReference type="Proteomes" id="UP000308121"/>
    </source>
</evidence>
<comment type="similarity">
    <text evidence="1">Belongs to the short-chain dehydrogenases/reductases (SDR) family.</text>
</comment>
<evidence type="ECO:0000313" key="4">
    <source>
        <dbReference type="EMBL" id="TKR27352.1"/>
    </source>
</evidence>
<sequence length="323" mass="33875">MTEQTTTHRTATGDATWDPARPPRQDGRTVVVTGATAGIGYFAAEQLAAAGAEVVLASRSAARLAGAREAILARTPDAHVRTVVLELGSFGAVDEAAAELAALPRLDGVFLNGGAMSMSTRARTSDGHPLLLGTHVLGHVRLLAGILPALTATAVEHGGEGRVVHASTGFVARFRPDVDDPARVPRLGVVAYAKAKAVTEVLAFELDRRLRAAGRPVASVVTHPGVGVDARTPHRPGIRDDSTPYRRNPYTPWAQGKDAAAWPGVRALTDPGIRGGDYVAPREGMRGLPVRLAAPARTADPGADAVRRVWERVEALAGVELRV</sequence>
<dbReference type="InterPro" id="IPR002347">
    <property type="entry name" value="SDR_fam"/>
</dbReference>
<feature type="region of interest" description="Disordered" evidence="3">
    <location>
        <begin position="224"/>
        <end position="247"/>
    </location>
</feature>
<evidence type="ECO:0000256" key="2">
    <source>
        <dbReference type="ARBA" id="ARBA00023002"/>
    </source>
</evidence>
<proteinExistence type="inferred from homology"/>
<dbReference type="AlphaFoldDB" id="A0A7Z8K388"/>